<feature type="region of interest" description="Disordered" evidence="1">
    <location>
        <begin position="57"/>
        <end position="95"/>
    </location>
</feature>
<name>A0A6J4Q853_9ACTN</name>
<gene>
    <name evidence="2" type="ORF">AVDCRST_MAG01-01-3357</name>
</gene>
<proteinExistence type="predicted"/>
<evidence type="ECO:0000256" key="1">
    <source>
        <dbReference type="SAM" id="MobiDB-lite"/>
    </source>
</evidence>
<organism evidence="2">
    <name type="scientific">uncultured Rubrobacteraceae bacterium</name>
    <dbReference type="NCBI Taxonomy" id="349277"/>
    <lineage>
        <taxon>Bacteria</taxon>
        <taxon>Bacillati</taxon>
        <taxon>Actinomycetota</taxon>
        <taxon>Rubrobacteria</taxon>
        <taxon>Rubrobacterales</taxon>
        <taxon>Rubrobacteraceae</taxon>
        <taxon>environmental samples</taxon>
    </lineage>
</organism>
<sequence>MTIRYLIPAKTAAQQRDGRYAPERVPAGLPDYPDRDFFPVVSEGTVGGTRRKVEVSWKHPGAPGRLSSGAGGRSTNRPLPSASVASRDTNFLTRP</sequence>
<reference evidence="2" key="1">
    <citation type="submission" date="2020-02" db="EMBL/GenBank/DDBJ databases">
        <authorList>
            <person name="Meier V. D."/>
        </authorList>
    </citation>
    <scope>NUCLEOTIDE SEQUENCE</scope>
    <source>
        <strain evidence="2">AVDCRST_MAG01</strain>
    </source>
</reference>
<evidence type="ECO:0000313" key="2">
    <source>
        <dbReference type="EMBL" id="CAA9437495.1"/>
    </source>
</evidence>
<dbReference type="AlphaFoldDB" id="A0A6J4Q853"/>
<protein>
    <submittedName>
        <fullName evidence="2">Uncharacterized protein</fullName>
    </submittedName>
</protein>
<accession>A0A6J4Q853</accession>
<dbReference type="EMBL" id="CADCUW010000437">
    <property type="protein sequence ID" value="CAA9437495.1"/>
    <property type="molecule type" value="Genomic_DNA"/>
</dbReference>
<feature type="compositionally biased region" description="Polar residues" evidence="1">
    <location>
        <begin position="73"/>
        <end position="95"/>
    </location>
</feature>